<dbReference type="Proteomes" id="UP000275408">
    <property type="component" value="Unassembled WGS sequence"/>
</dbReference>
<organism evidence="1 2">
    <name type="scientific">Pocillopora damicornis</name>
    <name type="common">Cauliflower coral</name>
    <name type="synonym">Millepora damicornis</name>
    <dbReference type="NCBI Taxonomy" id="46731"/>
    <lineage>
        <taxon>Eukaryota</taxon>
        <taxon>Metazoa</taxon>
        <taxon>Cnidaria</taxon>
        <taxon>Anthozoa</taxon>
        <taxon>Hexacorallia</taxon>
        <taxon>Scleractinia</taxon>
        <taxon>Astrocoeniina</taxon>
        <taxon>Pocilloporidae</taxon>
        <taxon>Pocillopora</taxon>
    </lineage>
</organism>
<sequence>QDRVCFKCSVGNVRSLVPKSDKISILISQKNFDLIFLTVTWLQEYVGDNHLTLNNYNLLWCDRSPGTHGGVCIYIKESVKTERLQELEDPTFKVLQSYIRPPRLPRGINCVITTCVYHPPSSNNTKMLECLSDAIPHVEGLFPGCDRVCSKCPVLLTNVVSLVPKIDKISILISQKNFDYIFFTETWLRESVGDNHLTLNNCNLLRRDRSPRYTWRKSTKTRRLQELEDPAFEVLLPYIRPPRLPVGTNCVVTACVYHPPSSIDTEILEYLSDAITRAEGLFLGCGIIIAGDFNQLDTKHLYRDFRLKQLVHQPNRSANILDLALINMHNFYDSKPVVLLPPFGLYDHNAVAVWPKTRASSSTPSMKIVIKRDTCPSRKMKLGRYLSEID</sequence>
<dbReference type="AlphaFoldDB" id="A0A3M6V4Z3"/>
<protein>
    <recommendedName>
        <fullName evidence="3">Endonuclease/exonuclease/phosphatase domain-containing protein</fullName>
    </recommendedName>
</protein>
<feature type="non-terminal residue" evidence="1">
    <location>
        <position position="1"/>
    </location>
</feature>
<keyword evidence="2" id="KW-1185">Reference proteome</keyword>
<reference evidence="1 2" key="1">
    <citation type="journal article" date="2018" name="Sci. Rep.">
        <title>Comparative analysis of the Pocillopora damicornis genome highlights role of immune system in coral evolution.</title>
        <authorList>
            <person name="Cunning R."/>
            <person name="Bay R.A."/>
            <person name="Gillette P."/>
            <person name="Baker A.C."/>
            <person name="Traylor-Knowles N."/>
        </authorList>
    </citation>
    <scope>NUCLEOTIDE SEQUENCE [LARGE SCALE GENOMIC DNA]</scope>
    <source>
        <strain evidence="1">RSMAS</strain>
        <tissue evidence="1">Whole animal</tissue>
    </source>
</reference>
<evidence type="ECO:0000313" key="2">
    <source>
        <dbReference type="Proteomes" id="UP000275408"/>
    </source>
</evidence>
<evidence type="ECO:0000313" key="1">
    <source>
        <dbReference type="EMBL" id="RMX60638.1"/>
    </source>
</evidence>
<comment type="caution">
    <text evidence="1">The sequence shown here is derived from an EMBL/GenBank/DDBJ whole genome shotgun (WGS) entry which is preliminary data.</text>
</comment>
<name>A0A3M6V4Z3_POCDA</name>
<evidence type="ECO:0008006" key="3">
    <source>
        <dbReference type="Google" id="ProtNLM"/>
    </source>
</evidence>
<dbReference type="Gene3D" id="3.60.10.10">
    <property type="entry name" value="Endonuclease/exonuclease/phosphatase"/>
    <property type="match status" value="2"/>
</dbReference>
<dbReference type="PANTHER" id="PTHR47510:SF3">
    <property type="entry name" value="ENDO_EXONUCLEASE_PHOSPHATASE DOMAIN-CONTAINING PROTEIN"/>
    <property type="match status" value="1"/>
</dbReference>
<dbReference type="InterPro" id="IPR036691">
    <property type="entry name" value="Endo/exonu/phosph_ase_sf"/>
</dbReference>
<dbReference type="EMBL" id="RCHS01000140">
    <property type="protein sequence ID" value="RMX60638.1"/>
    <property type="molecule type" value="Genomic_DNA"/>
</dbReference>
<proteinExistence type="predicted"/>
<dbReference type="SUPFAM" id="SSF56219">
    <property type="entry name" value="DNase I-like"/>
    <property type="match status" value="2"/>
</dbReference>
<dbReference type="PANTHER" id="PTHR47510">
    <property type="entry name" value="REVERSE TRANSCRIPTASE DOMAIN-CONTAINING PROTEIN"/>
    <property type="match status" value="1"/>
</dbReference>
<accession>A0A3M6V4Z3</accession>
<gene>
    <name evidence="1" type="ORF">pdam_00013763</name>
</gene>